<dbReference type="Gene3D" id="2.60.200.20">
    <property type="match status" value="1"/>
</dbReference>
<dbReference type="InterPro" id="IPR052642">
    <property type="entry name" value="CC-FHA_domain"/>
</dbReference>
<feature type="coiled-coil region" evidence="1">
    <location>
        <begin position="228"/>
        <end position="298"/>
    </location>
</feature>
<evidence type="ECO:0000256" key="1">
    <source>
        <dbReference type="SAM" id="Coils"/>
    </source>
</evidence>
<feature type="coiled-coil region" evidence="1">
    <location>
        <begin position="623"/>
        <end position="828"/>
    </location>
</feature>
<dbReference type="CDD" id="cd22700">
    <property type="entry name" value="FHA_FHAD1"/>
    <property type="match status" value="1"/>
</dbReference>
<dbReference type="Proteomes" id="UP000694421">
    <property type="component" value="Unplaced"/>
</dbReference>
<dbReference type="PANTHER" id="PTHR18853:SF7">
    <property type="entry name" value="FORKHEAD-ASSOCIATED DOMAIN-CONTAINING PROTEIN 1"/>
    <property type="match status" value="1"/>
</dbReference>
<feature type="domain" description="FHA" evidence="3">
    <location>
        <begin position="19"/>
        <end position="70"/>
    </location>
</feature>
<evidence type="ECO:0000313" key="5">
    <source>
        <dbReference type="Proteomes" id="UP000694421"/>
    </source>
</evidence>
<dbReference type="SUPFAM" id="SSF49879">
    <property type="entry name" value="SMAD/FHA domain"/>
    <property type="match status" value="1"/>
</dbReference>
<dbReference type="GO" id="GO:0007283">
    <property type="term" value="P:spermatogenesis"/>
    <property type="evidence" value="ECO:0007669"/>
    <property type="project" value="Ensembl"/>
</dbReference>
<keyword evidence="5" id="KW-1185">Reference proteome</keyword>
<organism evidence="4 5">
    <name type="scientific">Salvator merianae</name>
    <name type="common">Argentine black and white tegu</name>
    <name type="synonym">Tupinambis merianae</name>
    <dbReference type="NCBI Taxonomy" id="96440"/>
    <lineage>
        <taxon>Eukaryota</taxon>
        <taxon>Metazoa</taxon>
        <taxon>Chordata</taxon>
        <taxon>Craniata</taxon>
        <taxon>Vertebrata</taxon>
        <taxon>Euteleostomi</taxon>
        <taxon>Lepidosauria</taxon>
        <taxon>Squamata</taxon>
        <taxon>Bifurcata</taxon>
        <taxon>Unidentata</taxon>
        <taxon>Episquamata</taxon>
        <taxon>Laterata</taxon>
        <taxon>Teiioidea</taxon>
        <taxon>Teiidae</taxon>
        <taxon>Salvator</taxon>
    </lineage>
</organism>
<feature type="coiled-coil region" evidence="1">
    <location>
        <begin position="858"/>
        <end position="885"/>
    </location>
</feature>
<name>A0A8D0BW25_SALMN</name>
<feature type="region of interest" description="Disordered" evidence="2">
    <location>
        <begin position="949"/>
        <end position="976"/>
    </location>
</feature>
<dbReference type="Ensembl" id="ENSSMRT00000011835.1">
    <property type="protein sequence ID" value="ENSSMRP00000010156.1"/>
    <property type="gene ID" value="ENSSMRG00000008059.1"/>
</dbReference>
<dbReference type="Pfam" id="PF00498">
    <property type="entry name" value="FHA"/>
    <property type="match status" value="1"/>
</dbReference>
<accession>A0A8D0BW25</accession>
<dbReference type="InterPro" id="IPR008984">
    <property type="entry name" value="SMAD_FHA_dom_sf"/>
</dbReference>
<feature type="coiled-coil region" evidence="1">
    <location>
        <begin position="335"/>
        <end position="427"/>
    </location>
</feature>
<feature type="compositionally biased region" description="Basic and acidic residues" evidence="2">
    <location>
        <begin position="949"/>
        <end position="962"/>
    </location>
</feature>
<reference evidence="4" key="2">
    <citation type="submission" date="2025-09" db="UniProtKB">
        <authorList>
            <consortium name="Ensembl"/>
        </authorList>
    </citation>
    <scope>IDENTIFICATION</scope>
</reference>
<protein>
    <submittedName>
        <fullName evidence="4">Forkhead associated phosphopeptide binding domain 1</fullName>
    </submittedName>
</protein>
<dbReference type="SMART" id="SM00240">
    <property type="entry name" value="FHA"/>
    <property type="match status" value="1"/>
</dbReference>
<dbReference type="PANTHER" id="PTHR18853">
    <property type="entry name" value="FORKHEAD-ASSOCIATED DOMAIN-CONTAINING PROTEIN 1-RELATED"/>
    <property type="match status" value="1"/>
</dbReference>
<dbReference type="PROSITE" id="PS50006">
    <property type="entry name" value="FHA_DOMAIN"/>
    <property type="match status" value="1"/>
</dbReference>
<dbReference type="GeneTree" id="ENSGT00940000154171"/>
<sequence length="1258" mass="143112">MKAFLKSSNGILVLRPKITTIGRHEDSDIILKSLGIEDHHAAIEFSDSENSFILRDFNSAYGSYVNDCHIQNAAVKVSPGDVLRFGATGTSFELVVENTPQVSRPPASRRVAWSGQLHTVSETKSSAPAAASSLPFLPSQGSPSASRSWAYGAAGSLPYPLLRKRPAKAWARTVPSPSFSPDAFSRPPTIVPGNGVSVGPLTNIHQGDMLPKERDEVISKLGSEIGRLSAFENECGRKDAVIANLQNELAAASEKLAGALAKKDAEFHHKLLDLEQDVGAKAAEIEALRDQISNLQRNTSEVLYHSLSERDLQIAHWKQENEALKKNLSLTTGLVTSLQKEVTSKEQRIQQMKMDAEKLRRESREKDNQLARVSAQCARIKEETNQELRERTANTYRNQISELELQVKRSKEEIKKCRAQQESLASRLTEKTKSEALLKEECEKRSKQLQEMGRREHLMRSEKDRATTQAQLFRKQVIEALQLQLPEKPLTDQEIIEKIEQIQAASEEYYQKEGSFRKEILGNDSDMEKISENVELLKKELDEFQDFLKTSYCGNRLRQEICNLQNLCLIPPVSGVKSSIVQILCSLLSWVDEVECLLQNVGLDTSGPEKGMSSYMKKLLGRHQDTMSKLQTLQTQLKMAKETQDLLLQEKLKEQKEKLEEEYHSKVKEILEDKKESRKILEDMAALEEARLQAAIAEEKKKSQDLQTQIKQLTEVIELKTKSEEALNAKISEALASLEIAKRRKMVVEEKLTGWEKRLKSLEAENELQKRKHQEEIAEYKEQIRQHSRTIVDLEGKFLESVRYIEKAKEENGRLQKQLEELQSESSQSPPPCSQNISCTEGSYVFLKEELTVAKQELLSKQAIISELKKEISEAKARVSDVIGELNEEQKMELEQKNHLVLSQAHELHQLREKLFELSRLVDQKDADLRTTNEELRNIRQKVKELKAEAEEKAGRPERKVQDAGIQTSPSSLPERAVNGKLPVLDLEDLGARCRGSRHEEIIQRQQEGLAELRQRIKVLERSRPLEFEGRAAETLVVLRKGLIEKQDRKTEQTTQITGRDTNKLHPAALSSLEANTMIERTARLEMADALDFSENMYLTLIQDLATLVNMKELSGMQTVKHLPHDEREEIGRRRQKDLGLLFDKISKLKNRLERRELLLKEYERDLGQFRNNKQALQACKSEMARLADKMYHEAEEKALLKEALERTRLQLAQEKRLNRALKHPKTAISKKPFPENPKTAESPAEVLKKRAHSSASA</sequence>
<feature type="region of interest" description="Disordered" evidence="2">
    <location>
        <begin position="1217"/>
        <end position="1258"/>
    </location>
</feature>
<keyword evidence="1" id="KW-0175">Coiled coil</keyword>
<dbReference type="InterPro" id="IPR000253">
    <property type="entry name" value="FHA_dom"/>
</dbReference>
<proteinExistence type="predicted"/>
<dbReference type="GO" id="GO:0006915">
    <property type="term" value="P:apoptotic process"/>
    <property type="evidence" value="ECO:0007669"/>
    <property type="project" value="Ensembl"/>
</dbReference>
<evidence type="ECO:0000313" key="4">
    <source>
        <dbReference type="Ensembl" id="ENSSMRP00000010156.1"/>
    </source>
</evidence>
<dbReference type="AlphaFoldDB" id="A0A8D0BW25"/>
<dbReference type="OMA" id="AQMCDIS"/>
<reference evidence="4" key="1">
    <citation type="submission" date="2025-08" db="UniProtKB">
        <authorList>
            <consortium name="Ensembl"/>
        </authorList>
    </citation>
    <scope>IDENTIFICATION</scope>
</reference>
<evidence type="ECO:0000259" key="3">
    <source>
        <dbReference type="PROSITE" id="PS50006"/>
    </source>
</evidence>
<evidence type="ECO:0000256" key="2">
    <source>
        <dbReference type="SAM" id="MobiDB-lite"/>
    </source>
</evidence>